<dbReference type="RefSeq" id="WP_071835325.1">
    <property type="nucleotide sequence ID" value="NZ_LSRP01000129.1"/>
</dbReference>
<proteinExistence type="predicted"/>
<evidence type="ECO:0000313" key="2">
    <source>
        <dbReference type="EMBL" id="OJF91292.1"/>
    </source>
</evidence>
<dbReference type="EMBL" id="LSRP01000129">
    <property type="protein sequence ID" value="OJF91292.1"/>
    <property type="molecule type" value="Genomic_DNA"/>
</dbReference>
<gene>
    <name evidence="2" type="ORF">AX760_07165</name>
</gene>
<keyword evidence="3" id="KW-1185">Reference proteome</keyword>
<accession>A0A657LLE5</accession>
<dbReference type="OrthoDB" id="8295899at2"/>
<name>A0A657LLE5_9HYPH</name>
<organism evidence="2 3">
    <name type="scientific">Pararhizobium antarcticum</name>
    <dbReference type="NCBI Taxonomy" id="1798805"/>
    <lineage>
        <taxon>Bacteria</taxon>
        <taxon>Pseudomonadati</taxon>
        <taxon>Pseudomonadota</taxon>
        <taxon>Alphaproteobacteria</taxon>
        <taxon>Hyphomicrobiales</taxon>
        <taxon>Rhizobiaceae</taxon>
        <taxon>Rhizobium/Agrobacterium group</taxon>
        <taxon>Pararhizobium</taxon>
    </lineage>
</organism>
<sequence length="209" mass="21712">MVTPLQSVRLQSAQFLLKALKETEQETQAQASNTRTALLQRYGVEPSSSGSSNTLAGLLSGLSPSTTQTPATEVTISTDVTTASFMAGLKQSLQERTETAGTGAQGKSMLAALEAGTLAVTDPLNGVTITAWDPTTADAKDTAGNTGKTTETSGWSAFLKTHLARADNAAFVKTADGSYVDTITGNSAYFGTVGSVYVYLTWPQAQTTA</sequence>
<feature type="compositionally biased region" description="Polar residues" evidence="1">
    <location>
        <begin position="46"/>
        <end position="55"/>
    </location>
</feature>
<comment type="caution">
    <text evidence="2">The sequence shown here is derived from an EMBL/GenBank/DDBJ whole genome shotgun (WGS) entry which is preliminary data.</text>
</comment>
<dbReference type="AlphaFoldDB" id="A0A657LLE5"/>
<reference evidence="2 3" key="1">
    <citation type="submission" date="2016-02" db="EMBL/GenBank/DDBJ databases">
        <title>Genome sequencing of a beta-galactosidase producing bacteria Rhizobium sp. 59.</title>
        <authorList>
            <person name="Wang D."/>
            <person name="Kot W."/>
            <person name="Qin Y."/>
            <person name="Hansen L."/>
            <person name="Naqvi K."/>
            <person name="Rensing C."/>
        </authorList>
    </citation>
    <scope>NUCLEOTIDE SEQUENCE [LARGE SCALE GENOMIC DNA]</scope>
    <source>
        <strain evidence="2 3">59</strain>
    </source>
</reference>
<feature type="region of interest" description="Disordered" evidence="1">
    <location>
        <begin position="44"/>
        <end position="70"/>
    </location>
</feature>
<evidence type="ECO:0000313" key="3">
    <source>
        <dbReference type="Proteomes" id="UP000182661"/>
    </source>
</evidence>
<protein>
    <submittedName>
        <fullName evidence="2">Uncharacterized protein</fullName>
    </submittedName>
</protein>
<evidence type="ECO:0000256" key="1">
    <source>
        <dbReference type="SAM" id="MobiDB-lite"/>
    </source>
</evidence>
<dbReference type="Proteomes" id="UP000182661">
    <property type="component" value="Unassembled WGS sequence"/>
</dbReference>